<keyword evidence="1" id="KW-0210">Decarboxylase</keyword>
<dbReference type="InterPro" id="IPR003817">
    <property type="entry name" value="PS_Dcarbxylase"/>
</dbReference>
<accession>A0A9D1JES3</accession>
<evidence type="ECO:0000313" key="6">
    <source>
        <dbReference type="Proteomes" id="UP000886841"/>
    </source>
</evidence>
<dbReference type="GO" id="GO:0004609">
    <property type="term" value="F:phosphatidylserine decarboxylase activity"/>
    <property type="evidence" value="ECO:0007669"/>
    <property type="project" value="InterPro"/>
</dbReference>
<reference evidence="5" key="1">
    <citation type="submission" date="2020-10" db="EMBL/GenBank/DDBJ databases">
        <authorList>
            <person name="Gilroy R."/>
        </authorList>
    </citation>
    <scope>NUCLEOTIDE SEQUENCE</scope>
    <source>
        <strain evidence="5">ChiSxjej1B13-7041</strain>
    </source>
</reference>
<keyword evidence="4" id="KW-0670">Pyruvate</keyword>
<dbReference type="Pfam" id="PF02666">
    <property type="entry name" value="PS_Dcarbxylase"/>
    <property type="match status" value="1"/>
</dbReference>
<keyword evidence="2" id="KW-0865">Zymogen</keyword>
<protein>
    <submittedName>
        <fullName evidence="5">Phosphatidylserine decarboxylase</fullName>
    </submittedName>
</protein>
<gene>
    <name evidence="5" type="ORF">IAB98_00965</name>
</gene>
<dbReference type="Proteomes" id="UP000886841">
    <property type="component" value="Unassembled WGS sequence"/>
</dbReference>
<dbReference type="PANTHER" id="PTHR10067">
    <property type="entry name" value="PHOSPHATIDYLSERINE DECARBOXYLASE"/>
    <property type="match status" value="1"/>
</dbReference>
<organism evidence="5 6">
    <name type="scientific">Candidatus Egerieimonas intestinavium</name>
    <dbReference type="NCBI Taxonomy" id="2840777"/>
    <lineage>
        <taxon>Bacteria</taxon>
        <taxon>Bacillati</taxon>
        <taxon>Bacillota</taxon>
        <taxon>Clostridia</taxon>
        <taxon>Lachnospirales</taxon>
        <taxon>Lachnospiraceae</taxon>
        <taxon>Lachnospiraceae incertae sedis</taxon>
        <taxon>Candidatus Egerieimonas</taxon>
    </lineage>
</organism>
<dbReference type="PANTHER" id="PTHR10067:SF17">
    <property type="entry name" value="PHOSPHATIDYLSERINE DECARBOXYLASE PROENZYME 2"/>
    <property type="match status" value="1"/>
</dbReference>
<evidence type="ECO:0000256" key="1">
    <source>
        <dbReference type="ARBA" id="ARBA00022793"/>
    </source>
</evidence>
<evidence type="ECO:0000256" key="4">
    <source>
        <dbReference type="ARBA" id="ARBA00023317"/>
    </source>
</evidence>
<dbReference type="AlphaFoldDB" id="A0A9D1JES3"/>
<comment type="caution">
    <text evidence="5">The sequence shown here is derived from an EMBL/GenBank/DDBJ whole genome shotgun (WGS) entry which is preliminary data.</text>
</comment>
<evidence type="ECO:0000256" key="2">
    <source>
        <dbReference type="ARBA" id="ARBA00023145"/>
    </source>
</evidence>
<proteinExistence type="predicted"/>
<reference evidence="5" key="2">
    <citation type="journal article" date="2021" name="PeerJ">
        <title>Extensive microbial diversity within the chicken gut microbiome revealed by metagenomics and culture.</title>
        <authorList>
            <person name="Gilroy R."/>
            <person name="Ravi A."/>
            <person name="Getino M."/>
            <person name="Pursley I."/>
            <person name="Horton D.L."/>
            <person name="Alikhan N.F."/>
            <person name="Baker D."/>
            <person name="Gharbi K."/>
            <person name="Hall N."/>
            <person name="Watson M."/>
            <person name="Adriaenssens E.M."/>
            <person name="Foster-Nyarko E."/>
            <person name="Jarju S."/>
            <person name="Secka A."/>
            <person name="Antonio M."/>
            <person name="Oren A."/>
            <person name="Chaudhuri R.R."/>
            <person name="La Ragione R."/>
            <person name="Hildebrand F."/>
            <person name="Pallen M.J."/>
        </authorList>
    </citation>
    <scope>NUCLEOTIDE SEQUENCE</scope>
    <source>
        <strain evidence="5">ChiSxjej1B13-7041</strain>
    </source>
</reference>
<dbReference type="GO" id="GO:0008654">
    <property type="term" value="P:phospholipid biosynthetic process"/>
    <property type="evidence" value="ECO:0007669"/>
    <property type="project" value="InterPro"/>
</dbReference>
<evidence type="ECO:0000313" key="5">
    <source>
        <dbReference type="EMBL" id="HIR91975.1"/>
    </source>
</evidence>
<evidence type="ECO:0000256" key="3">
    <source>
        <dbReference type="ARBA" id="ARBA00023239"/>
    </source>
</evidence>
<dbReference type="EMBL" id="DVHU01000008">
    <property type="protein sequence ID" value="HIR91975.1"/>
    <property type="molecule type" value="Genomic_DNA"/>
</dbReference>
<name>A0A9D1JES3_9FIRM</name>
<keyword evidence="3" id="KW-0456">Lyase</keyword>
<sequence length="287" mass="32710">MKYADRSGNRWEKEDGQDRLLKSLYGCAAGRALMRVLTLPAVSKCSGRLLSTRLSRLAVEPTVRKSGIDLSQYEKQSFRSYNEFFTRQIRGELRPVDMDPEILVSPCDGHLSVWPISKGRRFAIKHTRYSLESLLKSRKLAERFAEGYALVFRLTVDNYHRYCYVDDGAKTSNVRIPGILHTVNPIANDMYPIYKENTREYSLLHSRHFGDILMMEVGALMVGKIVNYHGAGQVKKGQEKGRFEFGGSTIVLLVQQGKVDMDRDLIINTKYGYETEVKMGERIGKAP</sequence>